<proteinExistence type="predicted"/>
<evidence type="ECO:0000313" key="1">
    <source>
        <dbReference type="EMBL" id="CRL45312.1"/>
    </source>
</evidence>
<name>A0A193QJF6_SODGM</name>
<gene>
    <name evidence="1" type="ORF">SGGMMB4_02938</name>
</gene>
<accession>A0A193QJF6</accession>
<dbReference type="OrthoDB" id="2646363at2"/>
<dbReference type="RefSeq" id="WP_050747586.1">
    <property type="nucleotide sequence ID" value="NC_007712.1"/>
</dbReference>
<evidence type="ECO:0000313" key="2">
    <source>
        <dbReference type="Proteomes" id="UP000245838"/>
    </source>
</evidence>
<protein>
    <submittedName>
        <fullName evidence="1">Uncharacterized protein</fullName>
    </submittedName>
</protein>
<reference evidence="1 2" key="1">
    <citation type="submission" date="2015-05" db="EMBL/GenBank/DDBJ databases">
        <authorList>
            <person name="Goodhead I."/>
        </authorList>
    </citation>
    <scope>NUCLEOTIDE SEQUENCE [LARGE SCALE GENOMIC DNA]</scope>
    <source>
        <strain evidence="2">morsitans</strain>
    </source>
</reference>
<organism evidence="1 2">
    <name type="scientific">Sodalis glossinidius (strain morsitans)</name>
    <dbReference type="NCBI Taxonomy" id="343509"/>
    <lineage>
        <taxon>Bacteria</taxon>
        <taxon>Pseudomonadati</taxon>
        <taxon>Pseudomonadota</taxon>
        <taxon>Gammaproteobacteria</taxon>
        <taxon>Enterobacterales</taxon>
        <taxon>Bruguierivoracaceae</taxon>
        <taxon>Sodalis</taxon>
    </lineage>
</organism>
<dbReference type="Proteomes" id="UP000245838">
    <property type="component" value="Chromosome sggmmb4_Chromosome"/>
</dbReference>
<sequence>MATKSVSRYVPLLGQALAAGLSFSAMKLLGNSHIDDCYRVVSEVLRQTTAPETDAPRQPPAEP</sequence>
<dbReference type="AlphaFoldDB" id="A0A193QJF6"/>
<dbReference type="EMBL" id="LN854557">
    <property type="protein sequence ID" value="CRL45312.1"/>
    <property type="molecule type" value="Genomic_DNA"/>
</dbReference>